<name>A0A2P2JFL0_RHIMU</name>
<accession>A0A2P2JFL0</accession>
<protein>
    <submittedName>
        <fullName evidence="1">Uncharacterized protein MANES_05G186800</fullName>
    </submittedName>
</protein>
<proteinExistence type="predicted"/>
<dbReference type="EMBL" id="GGEC01011788">
    <property type="protein sequence ID" value="MBW92271.1"/>
    <property type="molecule type" value="Transcribed_RNA"/>
</dbReference>
<reference evidence="1" key="1">
    <citation type="submission" date="2018-02" db="EMBL/GenBank/DDBJ databases">
        <title>Rhizophora mucronata_Transcriptome.</title>
        <authorList>
            <person name="Meera S.P."/>
            <person name="Sreeshan A."/>
            <person name="Augustine A."/>
        </authorList>
    </citation>
    <scope>NUCLEOTIDE SEQUENCE</scope>
    <source>
        <tissue evidence="1">Leaf</tissue>
    </source>
</reference>
<evidence type="ECO:0000313" key="1">
    <source>
        <dbReference type="EMBL" id="MBW92271.1"/>
    </source>
</evidence>
<organism evidence="1">
    <name type="scientific">Rhizophora mucronata</name>
    <name type="common">Asiatic mangrove</name>
    <dbReference type="NCBI Taxonomy" id="61149"/>
    <lineage>
        <taxon>Eukaryota</taxon>
        <taxon>Viridiplantae</taxon>
        <taxon>Streptophyta</taxon>
        <taxon>Embryophyta</taxon>
        <taxon>Tracheophyta</taxon>
        <taxon>Spermatophyta</taxon>
        <taxon>Magnoliopsida</taxon>
        <taxon>eudicotyledons</taxon>
        <taxon>Gunneridae</taxon>
        <taxon>Pentapetalae</taxon>
        <taxon>rosids</taxon>
        <taxon>fabids</taxon>
        <taxon>Malpighiales</taxon>
        <taxon>Rhizophoraceae</taxon>
        <taxon>Rhizophora</taxon>
    </lineage>
</organism>
<sequence>MQQTQRQHPRAPQETSANLCLHLVVSKLPAEAPSLNGKNNIKILLKQPTSRIDETSGI</sequence>
<dbReference type="AlphaFoldDB" id="A0A2P2JFL0"/>